<dbReference type="SUPFAM" id="SSF56601">
    <property type="entry name" value="beta-lactamase/transpeptidase-like"/>
    <property type="match status" value="1"/>
</dbReference>
<feature type="chain" id="PRO_5039568629" evidence="1">
    <location>
        <begin position="25"/>
        <end position="345"/>
    </location>
</feature>
<dbReference type="RefSeq" id="WP_163742028.1">
    <property type="nucleotide sequence ID" value="NZ_JAAGOA010000018.1"/>
</dbReference>
<evidence type="ECO:0000256" key="1">
    <source>
        <dbReference type="SAM" id="SignalP"/>
    </source>
</evidence>
<sequence>MISRRLLGCTVIATILVAGSCASSHVDTPDGPPPISAAAADGPIMALAPNVAYAVFDLDDGRCRLVDGVAHEQALPIASAFKLWVLIALGHAIAGGRLSWDDDLVVRDELRSDPSGELYTVPDGSTVTVRHAAELMISISDNSATDHLISLIGAQTVEAVIAEVAPASSEQNIPLLTTADMARLKFVAPELGAEYEALDGVGERRRFLTDLADRAPFPWQEDPTAVANLDLSSPRLVQSVEWFATPTDLCTTIRELAALADTPGLEPIDAILSANPGIPQDLSDTWNHAWFKGGSEPGVLALTYRLIDDSHDRAVIAMWNDPNDPLPTGPVLDDAIRALLAAAHG</sequence>
<proteinExistence type="predicted"/>
<dbReference type="GO" id="GO:0030655">
    <property type="term" value="P:beta-lactam antibiotic catabolic process"/>
    <property type="evidence" value="ECO:0007669"/>
    <property type="project" value="InterPro"/>
</dbReference>
<protein>
    <submittedName>
        <fullName evidence="3">Serine hydrolase</fullName>
    </submittedName>
</protein>
<accession>A0A6L9SEF1</accession>
<reference evidence="3 4" key="1">
    <citation type="submission" date="2020-02" db="EMBL/GenBank/DDBJ databases">
        <authorList>
            <person name="Li X.-J."/>
            <person name="Han X.-M."/>
        </authorList>
    </citation>
    <scope>NUCLEOTIDE SEQUENCE [LARGE SCALE GENOMIC DNA]</scope>
    <source>
        <strain evidence="3 4">CCTCC AB 2017055</strain>
    </source>
</reference>
<evidence type="ECO:0000313" key="4">
    <source>
        <dbReference type="Proteomes" id="UP000475214"/>
    </source>
</evidence>
<feature type="domain" description="Beta-lactamase class A catalytic" evidence="2">
    <location>
        <begin position="57"/>
        <end position="164"/>
    </location>
</feature>
<dbReference type="PANTHER" id="PTHR35333:SF5">
    <property type="entry name" value="CONSERVED LIPOPROTEIN LPQF-RELATED"/>
    <property type="match status" value="1"/>
</dbReference>
<dbReference type="InterPro" id="IPR012338">
    <property type="entry name" value="Beta-lactam/transpept-like"/>
</dbReference>
<name>A0A6L9SEF1_9ACTN</name>
<dbReference type="Pfam" id="PF13354">
    <property type="entry name" value="Beta-lactamase2"/>
    <property type="match status" value="1"/>
</dbReference>
<evidence type="ECO:0000259" key="2">
    <source>
        <dbReference type="Pfam" id="PF13354"/>
    </source>
</evidence>
<gene>
    <name evidence="3" type="ORF">G1H10_22735</name>
</gene>
<keyword evidence="1" id="KW-0732">Signal</keyword>
<evidence type="ECO:0000313" key="3">
    <source>
        <dbReference type="EMBL" id="NEE02984.1"/>
    </source>
</evidence>
<dbReference type="Gene3D" id="3.40.710.10">
    <property type="entry name" value="DD-peptidase/beta-lactamase superfamily"/>
    <property type="match status" value="1"/>
</dbReference>
<keyword evidence="4" id="KW-1185">Reference proteome</keyword>
<dbReference type="EMBL" id="JAAGOA010000018">
    <property type="protein sequence ID" value="NEE02984.1"/>
    <property type="molecule type" value="Genomic_DNA"/>
</dbReference>
<dbReference type="InterPro" id="IPR045155">
    <property type="entry name" value="Beta-lactam_cat"/>
</dbReference>
<dbReference type="PANTHER" id="PTHR35333">
    <property type="entry name" value="BETA-LACTAMASE"/>
    <property type="match status" value="1"/>
</dbReference>
<dbReference type="InterPro" id="IPR000871">
    <property type="entry name" value="Beta-lactam_class-A"/>
</dbReference>
<dbReference type="Proteomes" id="UP000475214">
    <property type="component" value="Unassembled WGS sequence"/>
</dbReference>
<feature type="signal peptide" evidence="1">
    <location>
        <begin position="1"/>
        <end position="24"/>
    </location>
</feature>
<dbReference type="GO" id="GO:0046677">
    <property type="term" value="P:response to antibiotic"/>
    <property type="evidence" value="ECO:0007669"/>
    <property type="project" value="InterPro"/>
</dbReference>
<organism evidence="3 4">
    <name type="scientific">Phytoactinopolyspora halotolerans</name>
    <dbReference type="NCBI Taxonomy" id="1981512"/>
    <lineage>
        <taxon>Bacteria</taxon>
        <taxon>Bacillati</taxon>
        <taxon>Actinomycetota</taxon>
        <taxon>Actinomycetes</taxon>
        <taxon>Jiangellales</taxon>
        <taxon>Jiangellaceae</taxon>
        <taxon>Phytoactinopolyspora</taxon>
    </lineage>
</organism>
<dbReference type="AlphaFoldDB" id="A0A6L9SEF1"/>
<dbReference type="GO" id="GO:0008800">
    <property type="term" value="F:beta-lactamase activity"/>
    <property type="evidence" value="ECO:0007669"/>
    <property type="project" value="InterPro"/>
</dbReference>
<dbReference type="PROSITE" id="PS51257">
    <property type="entry name" value="PROKAR_LIPOPROTEIN"/>
    <property type="match status" value="1"/>
</dbReference>
<comment type="caution">
    <text evidence="3">The sequence shown here is derived from an EMBL/GenBank/DDBJ whole genome shotgun (WGS) entry which is preliminary data.</text>
</comment>
<keyword evidence="3" id="KW-0378">Hydrolase</keyword>